<reference evidence="2 3" key="1">
    <citation type="journal article" date="2023" name="Sci. Data">
        <title>Genome assembly of the Korean intertidal mud-creeper Batillaria attramentaria.</title>
        <authorList>
            <person name="Patra A.K."/>
            <person name="Ho P.T."/>
            <person name="Jun S."/>
            <person name="Lee S.J."/>
            <person name="Kim Y."/>
            <person name="Won Y.J."/>
        </authorList>
    </citation>
    <scope>NUCLEOTIDE SEQUENCE [LARGE SCALE GENOMIC DNA]</scope>
    <source>
        <strain evidence="2">Wonlab-2016</strain>
    </source>
</reference>
<evidence type="ECO:0000313" key="2">
    <source>
        <dbReference type="EMBL" id="KAK7503154.1"/>
    </source>
</evidence>
<feature type="region of interest" description="Disordered" evidence="1">
    <location>
        <begin position="1"/>
        <end position="70"/>
    </location>
</feature>
<protein>
    <submittedName>
        <fullName evidence="2">Uncharacterized protein</fullName>
    </submittedName>
</protein>
<dbReference type="Proteomes" id="UP001519460">
    <property type="component" value="Unassembled WGS sequence"/>
</dbReference>
<dbReference type="EMBL" id="JACVVK020000022">
    <property type="protein sequence ID" value="KAK7503154.1"/>
    <property type="molecule type" value="Genomic_DNA"/>
</dbReference>
<proteinExistence type="predicted"/>
<evidence type="ECO:0000256" key="1">
    <source>
        <dbReference type="SAM" id="MobiDB-lite"/>
    </source>
</evidence>
<evidence type="ECO:0000313" key="3">
    <source>
        <dbReference type="Proteomes" id="UP001519460"/>
    </source>
</evidence>
<gene>
    <name evidence="2" type="ORF">BaRGS_00005780</name>
</gene>
<feature type="compositionally biased region" description="Basic and acidic residues" evidence="1">
    <location>
        <begin position="56"/>
        <end position="70"/>
    </location>
</feature>
<dbReference type="AlphaFoldDB" id="A0ABD0LVT8"/>
<feature type="non-terminal residue" evidence="2">
    <location>
        <position position="70"/>
    </location>
</feature>
<organism evidence="2 3">
    <name type="scientific">Batillaria attramentaria</name>
    <dbReference type="NCBI Taxonomy" id="370345"/>
    <lineage>
        <taxon>Eukaryota</taxon>
        <taxon>Metazoa</taxon>
        <taxon>Spiralia</taxon>
        <taxon>Lophotrochozoa</taxon>
        <taxon>Mollusca</taxon>
        <taxon>Gastropoda</taxon>
        <taxon>Caenogastropoda</taxon>
        <taxon>Sorbeoconcha</taxon>
        <taxon>Cerithioidea</taxon>
        <taxon>Batillariidae</taxon>
        <taxon>Batillaria</taxon>
    </lineage>
</organism>
<accession>A0ABD0LVT8</accession>
<sequence length="70" mass="7672">MTCPPQVCRGRNKARKETARAGAPPAHPRQLEEAGENGVHNRGRGQGVDHSAIFGDRSRDSEARGRLKRL</sequence>
<keyword evidence="3" id="KW-1185">Reference proteome</keyword>
<comment type="caution">
    <text evidence="2">The sequence shown here is derived from an EMBL/GenBank/DDBJ whole genome shotgun (WGS) entry which is preliminary data.</text>
</comment>
<name>A0ABD0LVT8_9CAEN</name>